<accession>A0A8B8BZD5</accession>
<proteinExistence type="inferred from homology"/>
<dbReference type="PANTHER" id="PTHR10443:SF12">
    <property type="entry name" value="DIPEPTIDASE"/>
    <property type="match status" value="1"/>
</dbReference>
<keyword evidence="1" id="KW-1015">Disulfide bond</keyword>
<evidence type="ECO:0000313" key="4">
    <source>
        <dbReference type="Proteomes" id="UP000694844"/>
    </source>
</evidence>
<keyword evidence="3" id="KW-1133">Transmembrane helix</keyword>
<keyword evidence="1" id="KW-0449">Lipoprotein</keyword>
<dbReference type="CDD" id="cd01301">
    <property type="entry name" value="rDP_like"/>
    <property type="match status" value="1"/>
</dbReference>
<dbReference type="PROSITE" id="PS51365">
    <property type="entry name" value="RENAL_DIPEPTIDASE_2"/>
    <property type="match status" value="1"/>
</dbReference>
<keyword evidence="1" id="KW-0645">Protease</keyword>
<protein>
    <recommendedName>
        <fullName evidence="1">Dipeptidase</fullName>
        <ecNumber evidence="1">3.4.13.19</ecNumber>
    </recommendedName>
</protein>
<dbReference type="Gene3D" id="3.20.20.140">
    <property type="entry name" value="Metal-dependent hydrolases"/>
    <property type="match status" value="1"/>
</dbReference>
<reference evidence="5" key="1">
    <citation type="submission" date="2025-08" db="UniProtKB">
        <authorList>
            <consortium name="RefSeq"/>
        </authorList>
    </citation>
    <scope>IDENTIFICATION</scope>
    <source>
        <tissue evidence="5">Whole sample</tissue>
    </source>
</reference>
<evidence type="ECO:0000256" key="3">
    <source>
        <dbReference type="SAM" id="Phobius"/>
    </source>
</evidence>
<dbReference type="PROSITE" id="PS00869">
    <property type="entry name" value="RENAL_DIPEPTIDASE_1"/>
    <property type="match status" value="1"/>
</dbReference>
<dbReference type="KEGG" id="cvn:111114591"/>
<comment type="similarity">
    <text evidence="1">Belongs to the metallo-dependent hydrolases superfamily. Peptidase M19 family.</text>
</comment>
<dbReference type="InterPro" id="IPR008257">
    <property type="entry name" value="Pept_M19"/>
</dbReference>
<dbReference type="Proteomes" id="UP000694844">
    <property type="component" value="Chromosome 9"/>
</dbReference>
<dbReference type="GO" id="GO:0006508">
    <property type="term" value="P:proteolysis"/>
    <property type="evidence" value="ECO:0007669"/>
    <property type="project" value="UniProtKB-KW"/>
</dbReference>
<comment type="cofactor">
    <cofactor evidence="1">
        <name>Zn(2+)</name>
        <dbReference type="ChEBI" id="CHEBI:29105"/>
    </cofactor>
</comment>
<dbReference type="Pfam" id="PF01244">
    <property type="entry name" value="Peptidase_M19"/>
    <property type="match status" value="1"/>
</dbReference>
<dbReference type="GO" id="GO:0070573">
    <property type="term" value="F:metallodipeptidase activity"/>
    <property type="evidence" value="ECO:0007669"/>
    <property type="project" value="InterPro"/>
</dbReference>
<evidence type="ECO:0000256" key="2">
    <source>
        <dbReference type="SAM" id="MobiDB-lite"/>
    </source>
</evidence>
<gene>
    <name evidence="5" type="primary">LOC111114591</name>
</gene>
<dbReference type="EC" id="3.4.13.19" evidence="1"/>
<keyword evidence="1" id="KW-0325">Glycoprotein</keyword>
<comment type="subunit">
    <text evidence="1">Homodimer; disulfide-linked.</text>
</comment>
<dbReference type="FunFam" id="3.20.20.140:FF:000030">
    <property type="entry name" value="Dipeptidase"/>
    <property type="match status" value="1"/>
</dbReference>
<keyword evidence="1" id="KW-0862">Zinc</keyword>
<dbReference type="OrthoDB" id="445695at2759"/>
<dbReference type="GO" id="GO:0098552">
    <property type="term" value="C:side of membrane"/>
    <property type="evidence" value="ECO:0007669"/>
    <property type="project" value="UniProtKB-KW"/>
</dbReference>
<keyword evidence="1" id="KW-0482">Metalloprotease</keyword>
<keyword evidence="1" id="KW-0479">Metal-binding</keyword>
<evidence type="ECO:0000313" key="5">
    <source>
        <dbReference type="RefSeq" id="XP_022308670.1"/>
    </source>
</evidence>
<name>A0A8B8BZD5_CRAVI</name>
<feature type="region of interest" description="Disordered" evidence="2">
    <location>
        <begin position="57"/>
        <end position="85"/>
    </location>
</feature>
<dbReference type="SUPFAM" id="SSF51556">
    <property type="entry name" value="Metallo-dependent hydrolases"/>
    <property type="match status" value="1"/>
</dbReference>
<dbReference type="AlphaFoldDB" id="A0A8B8BZD5"/>
<keyword evidence="4" id="KW-1185">Reference proteome</keyword>
<feature type="compositionally biased region" description="Low complexity" evidence="2">
    <location>
        <begin position="67"/>
        <end position="85"/>
    </location>
</feature>
<organism evidence="4 5">
    <name type="scientific">Crassostrea virginica</name>
    <name type="common">Eastern oyster</name>
    <dbReference type="NCBI Taxonomy" id="6565"/>
    <lineage>
        <taxon>Eukaryota</taxon>
        <taxon>Metazoa</taxon>
        <taxon>Spiralia</taxon>
        <taxon>Lophotrochozoa</taxon>
        <taxon>Mollusca</taxon>
        <taxon>Bivalvia</taxon>
        <taxon>Autobranchia</taxon>
        <taxon>Pteriomorphia</taxon>
        <taxon>Ostreida</taxon>
        <taxon>Ostreoidea</taxon>
        <taxon>Ostreidae</taxon>
        <taxon>Crassostrea</taxon>
    </lineage>
</organism>
<dbReference type="InterPro" id="IPR032466">
    <property type="entry name" value="Metal_Hydrolase"/>
</dbReference>
<keyword evidence="1" id="KW-0336">GPI-anchor</keyword>
<dbReference type="InterPro" id="IPR000180">
    <property type="entry name" value="Dipep_AS"/>
</dbReference>
<dbReference type="GO" id="GO:0046872">
    <property type="term" value="F:metal ion binding"/>
    <property type="evidence" value="ECO:0007669"/>
    <property type="project" value="UniProtKB-UniRule"/>
</dbReference>
<keyword evidence="3" id="KW-0812">Transmembrane</keyword>
<keyword evidence="1" id="KW-0224">Dipeptidase</keyword>
<sequence length="503" mass="55930">MTSYSPQSDIVSNLSVPSPSQAINRRMIYGFGGAVVVIILSLSIALGVVANKSNDDKPTYNYPPYVQSSNTQQNQQQPPATCPQQTASCQPQVIMCPDPSPRPAPDPTSTEMPTTATCLKQYGANPTNLQVANCVLESFPLIDGHNDLAYWYYETVHNNVYSVDMRKNLQKVLPNSTIHTDIPRIRQGRLSAQFWAVYVNCGSQYKDAVKLSLDQVDTVKKFIRKYPDVFKFVTTAQGILDAFKERKFASLMGLEGGHSIDSSLGNLRMFYNLGIRYMTVTHSCNTPWADNWHMDNTTGTEFNGLSEFGKIVIKEMNRLGMLVDLSHVAKATMIAALNVSEAPVIFSHSSAFAICHHYRNVQDDVLQLVKTNGGIVMVNFYPSFVNCEPNRIPNVLATVQQVANHVDHIKNLIGVDHVGIGADYDGIPTTPVGLEDVSKYPNLFAELVKRGWNTDDLEKLAGRNLIRVFQMAEKVRDRLSFLPAYEDLLPVAERRGNCSTLIE</sequence>
<dbReference type="PANTHER" id="PTHR10443">
    <property type="entry name" value="MICROSOMAL DIPEPTIDASE"/>
    <property type="match status" value="1"/>
</dbReference>
<dbReference type="RefSeq" id="XP_022308670.1">
    <property type="nucleotide sequence ID" value="XM_022452962.1"/>
</dbReference>
<feature type="transmembrane region" description="Helical" evidence="3">
    <location>
        <begin position="28"/>
        <end position="50"/>
    </location>
</feature>
<comment type="subcellular location">
    <subcellularLocation>
        <location evidence="1">Membrane</location>
        <topology evidence="1">Lipid-anchor</topology>
        <topology evidence="1">GPI-anchor</topology>
    </subcellularLocation>
</comment>
<keyword evidence="3" id="KW-0472">Membrane</keyword>
<keyword evidence="1" id="KW-0378">Hydrolase</keyword>
<dbReference type="GeneID" id="111114591"/>
<evidence type="ECO:0000256" key="1">
    <source>
        <dbReference type="RuleBase" id="RU341113"/>
    </source>
</evidence>
<comment type="catalytic activity">
    <reaction evidence="1">
        <text>an L-aminoacyl-L-amino acid + H2O = 2 an L-alpha-amino acid</text>
        <dbReference type="Rhea" id="RHEA:48940"/>
        <dbReference type="ChEBI" id="CHEBI:15377"/>
        <dbReference type="ChEBI" id="CHEBI:59869"/>
        <dbReference type="ChEBI" id="CHEBI:77460"/>
        <dbReference type="EC" id="3.4.13.19"/>
    </reaction>
</comment>